<dbReference type="RefSeq" id="WP_152569237.1">
    <property type="nucleotide sequence ID" value="NZ_JACHET010000001.1"/>
</dbReference>
<accession>A0A841KQG0</accession>
<evidence type="ECO:0000313" key="2">
    <source>
        <dbReference type="Proteomes" id="UP000560000"/>
    </source>
</evidence>
<dbReference type="Proteomes" id="UP000560000">
    <property type="component" value="Unassembled WGS sequence"/>
</dbReference>
<gene>
    <name evidence="1" type="ORF">HNQ86_001593</name>
</gene>
<name>A0A841KQG0_9GAMM</name>
<sequence length="99" mass="11589">MSRLQRAARTRQACVQRVVDDERTRATHFAHETSEKIAKELASPANISQRYPHERMNFHDVSAMNKATPCRLTQAFNTPNRVTPFTNMQNTWCYYFLAR</sequence>
<reference evidence="1 2" key="1">
    <citation type="submission" date="2020-08" db="EMBL/GenBank/DDBJ databases">
        <title>Genomic Encyclopedia of Type Strains, Phase IV (KMG-IV): sequencing the most valuable type-strain genomes for metagenomic binning, comparative biology and taxonomic classification.</title>
        <authorList>
            <person name="Goeker M."/>
        </authorList>
    </citation>
    <scope>NUCLEOTIDE SEQUENCE [LARGE SCALE GENOMIC DNA]</scope>
    <source>
        <strain evidence="1 2">DSM 107085</strain>
    </source>
</reference>
<dbReference type="AlphaFoldDB" id="A0A841KQG0"/>
<organism evidence="1 2">
    <name type="scientific">Oleiagrimonas soli</name>
    <dbReference type="NCBI Taxonomy" id="1543381"/>
    <lineage>
        <taxon>Bacteria</taxon>
        <taxon>Pseudomonadati</taxon>
        <taxon>Pseudomonadota</taxon>
        <taxon>Gammaproteobacteria</taxon>
        <taxon>Lysobacterales</taxon>
        <taxon>Rhodanobacteraceae</taxon>
        <taxon>Oleiagrimonas</taxon>
    </lineage>
</organism>
<dbReference type="EMBL" id="JACHET010000001">
    <property type="protein sequence ID" value="MBB6184248.1"/>
    <property type="molecule type" value="Genomic_DNA"/>
</dbReference>
<evidence type="ECO:0000313" key="1">
    <source>
        <dbReference type="EMBL" id="MBB6184248.1"/>
    </source>
</evidence>
<proteinExistence type="predicted"/>
<protein>
    <submittedName>
        <fullName evidence="1">Uncharacterized protein</fullName>
    </submittedName>
</protein>
<comment type="caution">
    <text evidence="1">The sequence shown here is derived from an EMBL/GenBank/DDBJ whole genome shotgun (WGS) entry which is preliminary data.</text>
</comment>